<feature type="transmembrane region" description="Helical" evidence="1">
    <location>
        <begin position="57"/>
        <end position="77"/>
    </location>
</feature>
<comment type="caution">
    <text evidence="2">The sequence shown here is derived from an EMBL/GenBank/DDBJ whole genome shotgun (WGS) entry which is preliminary data.</text>
</comment>
<feature type="transmembrane region" description="Helical" evidence="1">
    <location>
        <begin position="89"/>
        <end position="113"/>
    </location>
</feature>
<dbReference type="EMBL" id="CATQJA010002662">
    <property type="protein sequence ID" value="CAJ0580931.1"/>
    <property type="molecule type" value="Genomic_DNA"/>
</dbReference>
<dbReference type="Proteomes" id="UP001177023">
    <property type="component" value="Unassembled WGS sequence"/>
</dbReference>
<evidence type="ECO:0000313" key="3">
    <source>
        <dbReference type="Proteomes" id="UP001177023"/>
    </source>
</evidence>
<keyword evidence="1" id="KW-0812">Transmembrane</keyword>
<evidence type="ECO:0000313" key="2">
    <source>
        <dbReference type="EMBL" id="CAJ0580931.1"/>
    </source>
</evidence>
<name>A0AA36D584_9BILA</name>
<dbReference type="AlphaFoldDB" id="A0AA36D584"/>
<gene>
    <name evidence="2" type="ORF">MSPICULIGERA_LOCUS19105</name>
</gene>
<keyword evidence="1" id="KW-1133">Transmembrane helix</keyword>
<sequence length="161" mass="18168">MGSDEPCSPFTQPVQQTVCGLPLPFATSLCCLIQICGSITLGIFYRMMLDPTAVVSILFYIHMFCGVMGVAFLALIVSRKKFGTKFEVLLHAFLLSVLLMALCSFFSAMYVPLSFLQQTHTVREGIHYFLVLVACLGFLGFQFFLRNLTEAMHPYMEHHYE</sequence>
<keyword evidence="1" id="KW-0472">Membrane</keyword>
<feature type="transmembrane region" description="Helical" evidence="1">
    <location>
        <begin position="21"/>
        <end position="45"/>
    </location>
</feature>
<proteinExistence type="predicted"/>
<reference evidence="2" key="1">
    <citation type="submission" date="2023-06" db="EMBL/GenBank/DDBJ databases">
        <authorList>
            <person name="Delattre M."/>
        </authorList>
    </citation>
    <scope>NUCLEOTIDE SEQUENCE</scope>
    <source>
        <strain evidence="2">AF72</strain>
    </source>
</reference>
<keyword evidence="3" id="KW-1185">Reference proteome</keyword>
<feature type="transmembrane region" description="Helical" evidence="1">
    <location>
        <begin position="125"/>
        <end position="145"/>
    </location>
</feature>
<organism evidence="2 3">
    <name type="scientific">Mesorhabditis spiculigera</name>
    <dbReference type="NCBI Taxonomy" id="96644"/>
    <lineage>
        <taxon>Eukaryota</taxon>
        <taxon>Metazoa</taxon>
        <taxon>Ecdysozoa</taxon>
        <taxon>Nematoda</taxon>
        <taxon>Chromadorea</taxon>
        <taxon>Rhabditida</taxon>
        <taxon>Rhabditina</taxon>
        <taxon>Rhabditomorpha</taxon>
        <taxon>Rhabditoidea</taxon>
        <taxon>Rhabditidae</taxon>
        <taxon>Mesorhabditinae</taxon>
        <taxon>Mesorhabditis</taxon>
    </lineage>
</organism>
<accession>A0AA36D584</accession>
<evidence type="ECO:0000256" key="1">
    <source>
        <dbReference type="SAM" id="Phobius"/>
    </source>
</evidence>
<protein>
    <submittedName>
        <fullName evidence="2">Uncharacterized protein</fullName>
    </submittedName>
</protein>
<feature type="non-terminal residue" evidence="2">
    <location>
        <position position="161"/>
    </location>
</feature>